<name>A0ABV7YZS3_9BACT</name>
<reference evidence="4" key="1">
    <citation type="journal article" date="2019" name="Int. J. Syst. Evol. Microbiol.">
        <title>The Global Catalogue of Microorganisms (GCM) 10K type strain sequencing project: providing services to taxonomists for standard genome sequencing and annotation.</title>
        <authorList>
            <consortium name="The Broad Institute Genomics Platform"/>
            <consortium name="The Broad Institute Genome Sequencing Center for Infectious Disease"/>
            <person name="Wu L."/>
            <person name="Ma J."/>
        </authorList>
    </citation>
    <scope>NUCLEOTIDE SEQUENCE [LARGE SCALE GENOMIC DNA]</scope>
    <source>
        <strain evidence="4">CECT 7956</strain>
    </source>
</reference>
<comment type="caution">
    <text evidence="3">The sequence shown here is derived from an EMBL/GenBank/DDBJ whole genome shotgun (WGS) entry which is preliminary data.</text>
</comment>
<keyword evidence="4" id="KW-1185">Reference proteome</keyword>
<dbReference type="PANTHER" id="PTHR13847">
    <property type="entry name" value="SARCOSINE DEHYDROGENASE-RELATED"/>
    <property type="match status" value="1"/>
</dbReference>
<dbReference type="SUPFAM" id="SSF51905">
    <property type="entry name" value="FAD/NAD(P)-binding domain"/>
    <property type="match status" value="1"/>
</dbReference>
<protein>
    <submittedName>
        <fullName evidence="3">NAD(P)/FAD-dependent oxidoreductase</fullName>
        <ecNumber evidence="3">1.-.-.-</ecNumber>
    </submittedName>
</protein>
<dbReference type="InterPro" id="IPR006076">
    <property type="entry name" value="FAD-dep_OxRdtase"/>
</dbReference>
<dbReference type="Gene3D" id="3.50.50.60">
    <property type="entry name" value="FAD/NAD(P)-binding domain"/>
    <property type="match status" value="1"/>
</dbReference>
<evidence type="ECO:0000313" key="3">
    <source>
        <dbReference type="EMBL" id="MFC3812684.1"/>
    </source>
</evidence>
<evidence type="ECO:0000256" key="1">
    <source>
        <dbReference type="ARBA" id="ARBA00023002"/>
    </source>
</evidence>
<keyword evidence="1 3" id="KW-0560">Oxidoreductase</keyword>
<dbReference type="EC" id="1.-.-.-" evidence="3"/>
<dbReference type="GO" id="GO:0016491">
    <property type="term" value="F:oxidoreductase activity"/>
    <property type="evidence" value="ECO:0007669"/>
    <property type="project" value="UniProtKB-KW"/>
</dbReference>
<dbReference type="Proteomes" id="UP001595616">
    <property type="component" value="Unassembled WGS sequence"/>
</dbReference>
<organism evidence="3 4">
    <name type="scientific">Lacihabitans lacunae</name>
    <dbReference type="NCBI Taxonomy" id="1028214"/>
    <lineage>
        <taxon>Bacteria</taxon>
        <taxon>Pseudomonadati</taxon>
        <taxon>Bacteroidota</taxon>
        <taxon>Cytophagia</taxon>
        <taxon>Cytophagales</taxon>
        <taxon>Leadbetterellaceae</taxon>
        <taxon>Lacihabitans</taxon>
    </lineage>
</organism>
<dbReference type="InterPro" id="IPR036188">
    <property type="entry name" value="FAD/NAD-bd_sf"/>
</dbReference>
<proteinExistence type="predicted"/>
<dbReference type="EMBL" id="JBHRYQ010000001">
    <property type="protein sequence ID" value="MFC3812684.1"/>
    <property type="molecule type" value="Genomic_DNA"/>
</dbReference>
<dbReference type="Gene3D" id="3.30.9.10">
    <property type="entry name" value="D-Amino Acid Oxidase, subunit A, domain 2"/>
    <property type="match status" value="1"/>
</dbReference>
<gene>
    <name evidence="3" type="ORF">ACFOOI_18625</name>
</gene>
<evidence type="ECO:0000259" key="2">
    <source>
        <dbReference type="Pfam" id="PF01266"/>
    </source>
</evidence>
<accession>A0ABV7YZS3</accession>
<evidence type="ECO:0000313" key="4">
    <source>
        <dbReference type="Proteomes" id="UP001595616"/>
    </source>
</evidence>
<dbReference type="PANTHER" id="PTHR13847:SF289">
    <property type="entry name" value="GLYCINE OXIDASE"/>
    <property type="match status" value="1"/>
</dbReference>
<dbReference type="RefSeq" id="WP_379839575.1">
    <property type="nucleotide sequence ID" value="NZ_JBHRYQ010000001.1"/>
</dbReference>
<feature type="domain" description="FAD dependent oxidoreductase" evidence="2">
    <location>
        <begin position="4"/>
        <end position="323"/>
    </location>
</feature>
<sequence length="352" mass="39931">MKVDYLIVGGGLAGSLLANELLDQNKSVQLINDPTLKSSSSVAGGMVNPVTGKYLTKTWLDDKLFPYLFPYYRKLQSEFGITCIHETGIFRPFSNEENKAHFLNQIEKNELQHYVSVIEDSEKVAPFYAAPLGGLLINSSGWVDVPKLLAGIENKLKSKEAYLSEKFEFEDLVISDEKINYKNIEADRIIFCEGFYVKDNPYFNWLPFNPVKGETLLATLPNYTVPYIVNQGKWVMPIAENTIRIGATYSWHELDFISTERARADILAQVSKFLKSEIEIKSQAAGVRPSTKDRRPIMGPHPKHKNVLIFNGLGTKGVSLAPYLIKTFLEFLFLEKDIQSETTIERYYALYS</sequence>
<dbReference type="Pfam" id="PF01266">
    <property type="entry name" value="DAO"/>
    <property type="match status" value="1"/>
</dbReference>